<evidence type="ECO:0000313" key="3">
    <source>
        <dbReference type="Proteomes" id="UP000004184"/>
    </source>
</evidence>
<gene>
    <name evidence="2" type="ORF">SSQG_07709</name>
</gene>
<dbReference type="SUPFAM" id="SSF46955">
    <property type="entry name" value="Putative DNA-binding domain"/>
    <property type="match status" value="1"/>
</dbReference>
<dbReference type="NCBIfam" id="TIGR01764">
    <property type="entry name" value="excise"/>
    <property type="match status" value="1"/>
</dbReference>
<dbReference type="EMBL" id="GG657757">
    <property type="protein sequence ID" value="EFL37191.1"/>
    <property type="molecule type" value="Genomic_DNA"/>
</dbReference>
<reference evidence="3" key="1">
    <citation type="submission" date="2009-02" db="EMBL/GenBank/DDBJ databases">
        <title>Annotation of Streptomyces viridochromogenes strain DSM 40736.</title>
        <authorList>
            <consortium name="The Broad Institute Genome Sequencing Platform"/>
            <consortium name="Broad Institute Microbial Sequencing Center"/>
            <person name="Fischbach M."/>
            <person name="Godfrey P."/>
            <person name="Ward D."/>
            <person name="Young S."/>
            <person name="Zeng Q."/>
            <person name="Koehrsen M."/>
            <person name="Alvarado L."/>
            <person name="Berlin A.M."/>
            <person name="Bochicchio J."/>
            <person name="Borenstein D."/>
            <person name="Chapman S.B."/>
            <person name="Chen Z."/>
            <person name="Engels R."/>
            <person name="Freedman E."/>
            <person name="Gellesch M."/>
            <person name="Goldberg J."/>
            <person name="Griggs A."/>
            <person name="Gujja S."/>
            <person name="Heilman E.R."/>
            <person name="Heiman D.I."/>
            <person name="Hepburn T.A."/>
            <person name="Howarth C."/>
            <person name="Jen D."/>
            <person name="Larson L."/>
            <person name="Lewis B."/>
            <person name="Mehta T."/>
            <person name="Park D."/>
            <person name="Pearson M."/>
            <person name="Richards J."/>
            <person name="Roberts A."/>
            <person name="Saif S."/>
            <person name="Shea T.D."/>
            <person name="Shenoy N."/>
            <person name="Sisk P."/>
            <person name="Stolte C."/>
            <person name="Sykes S.N."/>
            <person name="Thomson T."/>
            <person name="Walk T."/>
            <person name="White J."/>
            <person name="Yandava C."/>
            <person name="Straight P."/>
            <person name="Clardy J."/>
            <person name="Hung D."/>
            <person name="Kolter R."/>
            <person name="Mekalanos J."/>
            <person name="Walker S."/>
            <person name="Walsh C.T."/>
            <person name="Wieland-Brown L.C."/>
            <person name="Haas B."/>
            <person name="Nusbaum C."/>
            <person name="Birren B."/>
        </authorList>
    </citation>
    <scope>NUCLEOTIDE SEQUENCE [LARGE SCALE GENOMIC DNA]</scope>
    <source>
        <strain evidence="3">DSM 40736 / JCM 4977 / BCRC 1201 / Tue 494</strain>
    </source>
</reference>
<organism evidence="2 3">
    <name type="scientific">Streptomyces viridochromogenes (strain DSM 40736 / JCM 4977 / BCRC 1201 / Tue 494)</name>
    <dbReference type="NCBI Taxonomy" id="591159"/>
    <lineage>
        <taxon>Bacteria</taxon>
        <taxon>Bacillati</taxon>
        <taxon>Actinomycetota</taxon>
        <taxon>Actinomycetes</taxon>
        <taxon>Kitasatosporales</taxon>
        <taxon>Streptomycetaceae</taxon>
        <taxon>Streptomyces</taxon>
    </lineage>
</organism>
<protein>
    <submittedName>
        <fullName evidence="2">Phage transcriptional regulator</fullName>
    </submittedName>
</protein>
<evidence type="ECO:0000259" key="1">
    <source>
        <dbReference type="Pfam" id="PF12728"/>
    </source>
</evidence>
<feature type="domain" description="Helix-turn-helix" evidence="1">
    <location>
        <begin position="6"/>
        <end position="54"/>
    </location>
</feature>
<dbReference type="GO" id="GO:0003677">
    <property type="term" value="F:DNA binding"/>
    <property type="evidence" value="ECO:0007669"/>
    <property type="project" value="InterPro"/>
</dbReference>
<evidence type="ECO:0000313" key="2">
    <source>
        <dbReference type="EMBL" id="EFL37191.1"/>
    </source>
</evidence>
<dbReference type="Pfam" id="PF12728">
    <property type="entry name" value="HTH_17"/>
    <property type="match status" value="1"/>
</dbReference>
<dbReference type="eggNOG" id="COG3311">
    <property type="taxonomic scope" value="Bacteria"/>
</dbReference>
<dbReference type="Proteomes" id="UP000004184">
    <property type="component" value="Unassembled WGS sequence"/>
</dbReference>
<dbReference type="HOGENOM" id="CLU_140176_4_0_11"/>
<dbReference type="OrthoDB" id="1853825at2"/>
<dbReference type="STRING" id="591159.SSQG_07709"/>
<dbReference type="AlphaFoldDB" id="D9XI12"/>
<dbReference type="InterPro" id="IPR041657">
    <property type="entry name" value="HTH_17"/>
</dbReference>
<name>D9XI12_STRVT</name>
<accession>D9XI12</accession>
<dbReference type="InterPro" id="IPR010093">
    <property type="entry name" value="SinI_DNA-bd"/>
</dbReference>
<proteinExistence type="predicted"/>
<keyword evidence="3" id="KW-1185">Reference proteome</keyword>
<dbReference type="RefSeq" id="WP_003995340.1">
    <property type="nucleotide sequence ID" value="NZ_GG657757.1"/>
</dbReference>
<dbReference type="InterPro" id="IPR009061">
    <property type="entry name" value="DNA-bd_dom_put_sf"/>
</dbReference>
<sequence length="70" mass="7715">MTEVAFLTVAEVASVMRVSKMTVYRLVHSGHLPAIRVGRAFRVPEEAVHEYLRESYLGVEVGGERPSDGA</sequence>